<accession>A0AAD7HNA1</accession>
<feature type="region of interest" description="Disordered" evidence="1">
    <location>
        <begin position="249"/>
        <end position="276"/>
    </location>
</feature>
<comment type="caution">
    <text evidence="2">The sequence shown here is derived from an EMBL/GenBank/DDBJ whole genome shotgun (WGS) entry which is preliminary data.</text>
</comment>
<gene>
    <name evidence="2" type="ORF">DFH07DRAFT_783292</name>
</gene>
<keyword evidence="3" id="KW-1185">Reference proteome</keyword>
<dbReference type="AlphaFoldDB" id="A0AAD7HNA1"/>
<feature type="compositionally biased region" description="Low complexity" evidence="1">
    <location>
        <begin position="160"/>
        <end position="175"/>
    </location>
</feature>
<feature type="region of interest" description="Disordered" evidence="1">
    <location>
        <begin position="1"/>
        <end position="35"/>
    </location>
</feature>
<evidence type="ECO:0000256" key="1">
    <source>
        <dbReference type="SAM" id="MobiDB-lite"/>
    </source>
</evidence>
<feature type="region of interest" description="Disordered" evidence="1">
    <location>
        <begin position="111"/>
        <end position="142"/>
    </location>
</feature>
<feature type="compositionally biased region" description="Basic residues" evidence="1">
    <location>
        <begin position="1"/>
        <end position="11"/>
    </location>
</feature>
<feature type="compositionally biased region" description="Basic and acidic residues" evidence="1">
    <location>
        <begin position="361"/>
        <end position="371"/>
    </location>
</feature>
<reference evidence="2" key="1">
    <citation type="submission" date="2023-03" db="EMBL/GenBank/DDBJ databases">
        <title>Massive genome expansion in bonnet fungi (Mycena s.s.) driven by repeated elements and novel gene families across ecological guilds.</title>
        <authorList>
            <consortium name="Lawrence Berkeley National Laboratory"/>
            <person name="Harder C.B."/>
            <person name="Miyauchi S."/>
            <person name="Viragh M."/>
            <person name="Kuo A."/>
            <person name="Thoen E."/>
            <person name="Andreopoulos B."/>
            <person name="Lu D."/>
            <person name="Skrede I."/>
            <person name="Drula E."/>
            <person name="Henrissat B."/>
            <person name="Morin E."/>
            <person name="Kohler A."/>
            <person name="Barry K."/>
            <person name="LaButti K."/>
            <person name="Morin E."/>
            <person name="Salamov A."/>
            <person name="Lipzen A."/>
            <person name="Mereny Z."/>
            <person name="Hegedus B."/>
            <person name="Baldrian P."/>
            <person name="Stursova M."/>
            <person name="Weitz H."/>
            <person name="Taylor A."/>
            <person name="Grigoriev I.V."/>
            <person name="Nagy L.G."/>
            <person name="Martin F."/>
            <person name="Kauserud H."/>
        </authorList>
    </citation>
    <scope>NUCLEOTIDE SEQUENCE</scope>
    <source>
        <strain evidence="2">CBHHK188m</strain>
    </source>
</reference>
<evidence type="ECO:0000313" key="3">
    <source>
        <dbReference type="Proteomes" id="UP001215280"/>
    </source>
</evidence>
<proteinExistence type="predicted"/>
<feature type="compositionally biased region" description="Basic and acidic residues" evidence="1">
    <location>
        <begin position="176"/>
        <end position="201"/>
    </location>
</feature>
<feature type="region of interest" description="Disordered" evidence="1">
    <location>
        <begin position="154"/>
        <end position="223"/>
    </location>
</feature>
<dbReference type="EMBL" id="JARJLG010000238">
    <property type="protein sequence ID" value="KAJ7724482.1"/>
    <property type="molecule type" value="Genomic_DNA"/>
</dbReference>
<feature type="compositionally biased region" description="Pro residues" evidence="1">
    <location>
        <begin position="16"/>
        <end position="28"/>
    </location>
</feature>
<evidence type="ECO:0000313" key="2">
    <source>
        <dbReference type="EMBL" id="KAJ7724482.1"/>
    </source>
</evidence>
<feature type="region of interest" description="Disordered" evidence="1">
    <location>
        <begin position="299"/>
        <end position="371"/>
    </location>
</feature>
<feature type="compositionally biased region" description="Pro residues" evidence="1">
    <location>
        <begin position="206"/>
        <end position="219"/>
    </location>
</feature>
<dbReference type="Proteomes" id="UP001215280">
    <property type="component" value="Unassembled WGS sequence"/>
</dbReference>
<organism evidence="2 3">
    <name type="scientific">Mycena maculata</name>
    <dbReference type="NCBI Taxonomy" id="230809"/>
    <lineage>
        <taxon>Eukaryota</taxon>
        <taxon>Fungi</taxon>
        <taxon>Dikarya</taxon>
        <taxon>Basidiomycota</taxon>
        <taxon>Agaricomycotina</taxon>
        <taxon>Agaricomycetes</taxon>
        <taxon>Agaricomycetidae</taxon>
        <taxon>Agaricales</taxon>
        <taxon>Marasmiineae</taxon>
        <taxon>Mycenaceae</taxon>
        <taxon>Mycena</taxon>
    </lineage>
</organism>
<protein>
    <submittedName>
        <fullName evidence="2">Uncharacterized protein</fullName>
    </submittedName>
</protein>
<sequence length="371" mass="40062">MTPRARARSFHLRGEPPSPSLSAPPSPASPGRSVTPRLNVARRGLEISTAQIGPGLLALARQASTFLLGGCAPGVQHRRRVPRALVEGRCAIAGAVGEGVGIGIGKREEGEDVEAGSFTESEPNVEGRKTGLEVSVEEPQVDNVLFDAETDLTADDNETKTQPQTQPQIQTQTHDPTARVEAEREPERAPPKADLPLHETEAVCANPPPPRDPEPPAPTDPAHAQIRAEVVHKFAAFTAARLARASLPPTPLLLTTPPQHPHRPMLDDPFAASPAAPRAPVHFVPAHPLRLHYPSLHPLRTDQQQSPTPQPRPGRLRPPLRQQTVFFKQPSVLQPTGPKPPAYWAPHPAGKRSCAVPIKAPYDRDVEDKEN</sequence>
<name>A0AAD7HNA1_9AGAR</name>